<dbReference type="GO" id="GO:0016887">
    <property type="term" value="F:ATP hydrolysis activity"/>
    <property type="evidence" value="ECO:0007669"/>
    <property type="project" value="InterPro"/>
</dbReference>
<keyword evidence="5" id="KW-0472">Membrane</keyword>
<dbReference type="GO" id="GO:0006811">
    <property type="term" value="P:monoatomic ion transport"/>
    <property type="evidence" value="ECO:0007669"/>
    <property type="project" value="UniProtKB-KW"/>
</dbReference>
<dbReference type="Pfam" id="PF00005">
    <property type="entry name" value="ABC_tran"/>
    <property type="match status" value="1"/>
</dbReference>
<dbReference type="AlphaFoldDB" id="A0A9D2ULF4"/>
<evidence type="ECO:0000256" key="4">
    <source>
        <dbReference type="ARBA" id="ARBA00023065"/>
    </source>
</evidence>
<evidence type="ECO:0000313" key="8">
    <source>
        <dbReference type="Proteomes" id="UP000743760"/>
    </source>
</evidence>
<dbReference type="Proteomes" id="UP000743760">
    <property type="component" value="Unassembled WGS sequence"/>
</dbReference>
<dbReference type="PANTHER" id="PTHR42771">
    <property type="entry name" value="IRON(3+)-HYDROXAMATE IMPORT ATP-BINDING PROTEIN FHUC"/>
    <property type="match status" value="1"/>
</dbReference>
<organism evidence="7 8">
    <name type="scientific">Brevibacterium epidermidis</name>
    <dbReference type="NCBI Taxonomy" id="1698"/>
    <lineage>
        <taxon>Bacteria</taxon>
        <taxon>Bacillati</taxon>
        <taxon>Actinomycetota</taxon>
        <taxon>Actinomycetes</taxon>
        <taxon>Micrococcales</taxon>
        <taxon>Brevibacteriaceae</taxon>
        <taxon>Brevibacterium</taxon>
    </lineage>
</organism>
<dbReference type="InterPro" id="IPR051535">
    <property type="entry name" value="Siderophore_ABC-ATPase"/>
</dbReference>
<keyword evidence="4" id="KW-0406">Ion transport</keyword>
<accession>A0A9D2ULF4</accession>
<keyword evidence="3" id="KW-1003">Cell membrane</keyword>
<evidence type="ECO:0000259" key="6">
    <source>
        <dbReference type="Pfam" id="PF00005"/>
    </source>
</evidence>
<dbReference type="InterPro" id="IPR003439">
    <property type="entry name" value="ABC_transporter-like_ATP-bd"/>
</dbReference>
<feature type="domain" description="ABC transporter" evidence="6">
    <location>
        <begin position="19"/>
        <end position="51"/>
    </location>
</feature>
<dbReference type="GO" id="GO:0005886">
    <property type="term" value="C:plasma membrane"/>
    <property type="evidence" value="ECO:0007669"/>
    <property type="project" value="UniProtKB-SubCell"/>
</dbReference>
<dbReference type="PANTHER" id="PTHR42771:SF3">
    <property type="entry name" value="PETROBACTIN IMPORT ATP-BINDING PROTEIN YCLP"/>
    <property type="match status" value="1"/>
</dbReference>
<reference evidence="7" key="1">
    <citation type="journal article" date="2021" name="PeerJ">
        <title>Extensive microbial diversity within the chicken gut microbiome revealed by metagenomics and culture.</title>
        <authorList>
            <person name="Gilroy R."/>
            <person name="Ravi A."/>
            <person name="Getino M."/>
            <person name="Pursley I."/>
            <person name="Horton D.L."/>
            <person name="Alikhan N.F."/>
            <person name="Baker D."/>
            <person name="Gharbi K."/>
            <person name="Hall N."/>
            <person name="Watson M."/>
            <person name="Adriaenssens E.M."/>
            <person name="Foster-Nyarko E."/>
            <person name="Jarju S."/>
            <person name="Secka A."/>
            <person name="Antonio M."/>
            <person name="Oren A."/>
            <person name="Chaudhuri R.R."/>
            <person name="La Ragione R."/>
            <person name="Hildebrand F."/>
            <person name="Pallen M.J."/>
        </authorList>
    </citation>
    <scope>NUCLEOTIDE SEQUENCE</scope>
    <source>
        <strain evidence="7">CHK139-4039</strain>
    </source>
</reference>
<dbReference type="EMBL" id="DYXR01000119">
    <property type="protein sequence ID" value="HJE77044.1"/>
    <property type="molecule type" value="Genomic_DNA"/>
</dbReference>
<feature type="non-terminal residue" evidence="7">
    <location>
        <position position="53"/>
    </location>
</feature>
<evidence type="ECO:0000256" key="2">
    <source>
        <dbReference type="ARBA" id="ARBA00022448"/>
    </source>
</evidence>
<dbReference type="GO" id="GO:0005524">
    <property type="term" value="F:ATP binding"/>
    <property type="evidence" value="ECO:0007669"/>
    <property type="project" value="UniProtKB-KW"/>
</dbReference>
<dbReference type="Gene3D" id="3.40.50.300">
    <property type="entry name" value="P-loop containing nucleotide triphosphate hydrolases"/>
    <property type="match status" value="1"/>
</dbReference>
<protein>
    <submittedName>
        <fullName evidence="7">ATP-binding cassette domain-containing protein</fullName>
    </submittedName>
</protein>
<evidence type="ECO:0000313" key="7">
    <source>
        <dbReference type="EMBL" id="HJE77044.1"/>
    </source>
</evidence>
<dbReference type="CDD" id="cd00267">
    <property type="entry name" value="ABC_ATPase"/>
    <property type="match status" value="1"/>
</dbReference>
<comment type="subcellular location">
    <subcellularLocation>
        <location evidence="1">Cell membrane</location>
        <topology evidence="1">Peripheral membrane protein</topology>
    </subcellularLocation>
</comment>
<evidence type="ECO:0000256" key="1">
    <source>
        <dbReference type="ARBA" id="ARBA00004202"/>
    </source>
</evidence>
<evidence type="ECO:0000256" key="5">
    <source>
        <dbReference type="ARBA" id="ARBA00023136"/>
    </source>
</evidence>
<dbReference type="SUPFAM" id="SSF52540">
    <property type="entry name" value="P-loop containing nucleoside triphosphate hydrolases"/>
    <property type="match status" value="1"/>
</dbReference>
<reference evidence="7" key="2">
    <citation type="submission" date="2021-09" db="EMBL/GenBank/DDBJ databases">
        <authorList>
            <person name="Gilroy R."/>
        </authorList>
    </citation>
    <scope>NUCLEOTIDE SEQUENCE</scope>
    <source>
        <strain evidence="7">CHK139-4039</strain>
    </source>
</reference>
<keyword evidence="2" id="KW-0813">Transport</keyword>
<sequence>MITLESVRKTYADEVSIGPVDLQIPAGGVTALVGPNGAGKSTLLTMIGRLLDR</sequence>
<evidence type="ECO:0000256" key="3">
    <source>
        <dbReference type="ARBA" id="ARBA00022475"/>
    </source>
</evidence>
<keyword evidence="7" id="KW-0547">Nucleotide-binding</keyword>
<dbReference type="InterPro" id="IPR027417">
    <property type="entry name" value="P-loop_NTPase"/>
</dbReference>
<name>A0A9D2ULF4_BREEP</name>
<keyword evidence="7" id="KW-0067">ATP-binding</keyword>
<comment type="caution">
    <text evidence="7">The sequence shown here is derived from an EMBL/GenBank/DDBJ whole genome shotgun (WGS) entry which is preliminary data.</text>
</comment>
<proteinExistence type="predicted"/>
<gene>
    <name evidence="7" type="ORF">K8V74_03775</name>
</gene>